<dbReference type="Pfam" id="PF07669">
    <property type="entry name" value="Eco57I"/>
    <property type="match status" value="2"/>
</dbReference>
<dbReference type="InterPro" id="IPR055573">
    <property type="entry name" value="DUF7149"/>
</dbReference>
<organism evidence="13 14">
    <name type="scientific">Pedobacter psychrophilus</name>
    <dbReference type="NCBI Taxonomy" id="1826909"/>
    <lineage>
        <taxon>Bacteria</taxon>
        <taxon>Pseudomonadati</taxon>
        <taxon>Bacteroidota</taxon>
        <taxon>Sphingobacteriia</taxon>
        <taxon>Sphingobacteriales</taxon>
        <taxon>Sphingobacteriaceae</taxon>
        <taxon>Pedobacter</taxon>
    </lineage>
</organism>
<keyword evidence="6" id="KW-0238">DNA-binding</keyword>
<feature type="domain" description="DUF7149" evidence="11">
    <location>
        <begin position="8"/>
        <end position="242"/>
    </location>
</feature>
<reference evidence="13 14" key="1">
    <citation type="submission" date="2016-04" db="EMBL/GenBank/DDBJ databases">
        <authorList>
            <person name="Evans L.H."/>
            <person name="Alamgir A."/>
            <person name="Owens N."/>
            <person name="Weber N.D."/>
            <person name="Virtaneva K."/>
            <person name="Barbian K."/>
            <person name="Babar A."/>
            <person name="Rosenke K."/>
        </authorList>
    </citation>
    <scope>NUCLEOTIDE SEQUENCE [LARGE SCALE GENOMIC DNA]</scope>
    <source>
        <strain evidence="13 14">CCM 8644</strain>
    </source>
</reference>
<feature type="domain" description="TaqI-like C-terminal specificity" evidence="10">
    <location>
        <begin position="1059"/>
        <end position="1210"/>
    </location>
</feature>
<comment type="catalytic activity">
    <reaction evidence="7">
        <text>a 2'-deoxyadenosine in DNA + S-adenosyl-L-methionine = an N(6)-methyl-2'-deoxyadenosine in DNA + S-adenosyl-L-homocysteine + H(+)</text>
        <dbReference type="Rhea" id="RHEA:15197"/>
        <dbReference type="Rhea" id="RHEA-COMP:12418"/>
        <dbReference type="Rhea" id="RHEA-COMP:12419"/>
        <dbReference type="ChEBI" id="CHEBI:15378"/>
        <dbReference type="ChEBI" id="CHEBI:57856"/>
        <dbReference type="ChEBI" id="CHEBI:59789"/>
        <dbReference type="ChEBI" id="CHEBI:90615"/>
        <dbReference type="ChEBI" id="CHEBI:90616"/>
        <dbReference type="EC" id="2.1.1.72"/>
    </reaction>
</comment>
<evidence type="ECO:0000256" key="4">
    <source>
        <dbReference type="ARBA" id="ARBA00022691"/>
    </source>
</evidence>
<evidence type="ECO:0000256" key="3">
    <source>
        <dbReference type="ARBA" id="ARBA00022679"/>
    </source>
</evidence>
<dbReference type="GO" id="GO:0009007">
    <property type="term" value="F:site-specific DNA-methyltransferase (adenine-specific) activity"/>
    <property type="evidence" value="ECO:0007669"/>
    <property type="project" value="UniProtKB-EC"/>
</dbReference>
<keyword evidence="14" id="KW-1185">Reference proteome</keyword>
<keyword evidence="4" id="KW-0949">S-adenosyl-L-methionine</keyword>
<feature type="domain" description="DUF7814" evidence="12">
    <location>
        <begin position="243"/>
        <end position="471"/>
    </location>
</feature>
<dbReference type="Gene3D" id="3.40.50.150">
    <property type="entry name" value="Vaccinia Virus protein VP39"/>
    <property type="match status" value="2"/>
</dbReference>
<dbReference type="GO" id="GO:0009307">
    <property type="term" value="P:DNA restriction-modification system"/>
    <property type="evidence" value="ECO:0007669"/>
    <property type="project" value="UniProtKB-KW"/>
</dbReference>
<dbReference type="InterPro" id="IPR050953">
    <property type="entry name" value="N4_N6_ade-DNA_methylase"/>
</dbReference>
<evidence type="ECO:0000256" key="1">
    <source>
        <dbReference type="ARBA" id="ARBA00011900"/>
    </source>
</evidence>
<reference evidence="13 14" key="2">
    <citation type="submission" date="2016-06" db="EMBL/GenBank/DDBJ databases">
        <title>Pedobacter psychrophilus sp. nov., isolated from Antarctic fragmentary rock.</title>
        <authorList>
            <person name="Svec P."/>
        </authorList>
    </citation>
    <scope>NUCLEOTIDE SEQUENCE [LARGE SCALE GENOMIC DNA]</scope>
    <source>
        <strain evidence="13 14">CCM 8644</strain>
    </source>
</reference>
<evidence type="ECO:0000259" key="10">
    <source>
        <dbReference type="Pfam" id="PF12950"/>
    </source>
</evidence>
<feature type="domain" description="Type II methyltransferase M.TaqI-like" evidence="9">
    <location>
        <begin position="649"/>
        <end position="722"/>
    </location>
</feature>
<dbReference type="PROSITE" id="PS00092">
    <property type="entry name" value="N6_MTASE"/>
    <property type="match status" value="1"/>
</dbReference>
<dbReference type="EC" id="2.1.1.72" evidence="1"/>
<evidence type="ECO:0000259" key="9">
    <source>
        <dbReference type="Pfam" id="PF07669"/>
    </source>
</evidence>
<dbReference type="AlphaFoldDB" id="A0A179DML8"/>
<dbReference type="GO" id="GO:0032259">
    <property type="term" value="P:methylation"/>
    <property type="evidence" value="ECO:0007669"/>
    <property type="project" value="UniProtKB-KW"/>
</dbReference>
<dbReference type="Pfam" id="PF23653">
    <property type="entry name" value="DUF7149"/>
    <property type="match status" value="1"/>
</dbReference>
<protein>
    <recommendedName>
        <fullName evidence="1">site-specific DNA-methyltransferase (adenine-specific)</fullName>
        <ecNumber evidence="1">2.1.1.72</ecNumber>
    </recommendedName>
</protein>
<dbReference type="PRINTS" id="PR00507">
    <property type="entry name" value="N12N6MTFRASE"/>
</dbReference>
<dbReference type="PANTHER" id="PTHR33841">
    <property type="entry name" value="DNA METHYLTRANSFERASE YEEA-RELATED"/>
    <property type="match status" value="1"/>
</dbReference>
<comment type="caution">
    <text evidence="13">The sequence shown here is derived from an EMBL/GenBank/DDBJ whole genome shotgun (WGS) entry which is preliminary data.</text>
</comment>
<gene>
    <name evidence="13" type="ORF">A5893_02245</name>
</gene>
<dbReference type="GO" id="GO:0003677">
    <property type="term" value="F:DNA binding"/>
    <property type="evidence" value="ECO:0007669"/>
    <property type="project" value="UniProtKB-KW"/>
</dbReference>
<evidence type="ECO:0000256" key="8">
    <source>
        <dbReference type="SAM" id="Coils"/>
    </source>
</evidence>
<evidence type="ECO:0000259" key="11">
    <source>
        <dbReference type="Pfam" id="PF23653"/>
    </source>
</evidence>
<proteinExistence type="predicted"/>
<evidence type="ECO:0000313" key="13">
    <source>
        <dbReference type="EMBL" id="OAQ41960.1"/>
    </source>
</evidence>
<evidence type="ECO:0000256" key="2">
    <source>
        <dbReference type="ARBA" id="ARBA00022603"/>
    </source>
</evidence>
<dbReference type="InterPro" id="IPR025931">
    <property type="entry name" value="TaqI_C"/>
</dbReference>
<dbReference type="InterPro" id="IPR011639">
    <property type="entry name" value="MethylTrfase_TaqI-like_dom"/>
</dbReference>
<dbReference type="InterPro" id="IPR056716">
    <property type="entry name" value="DUF7814"/>
</dbReference>
<keyword evidence="2" id="KW-0489">Methyltransferase</keyword>
<dbReference type="EMBL" id="LWHJ01000011">
    <property type="protein sequence ID" value="OAQ41960.1"/>
    <property type="molecule type" value="Genomic_DNA"/>
</dbReference>
<sequence>MVISFITLLEKINKAYRLIKPKRQSLDAFKRNFNDLLKNINEQESEENIKGHLVNFLRDTYYNPTHLIATKGRADLAIHLDNNASAPVGVLFEVKRPSNKTEMITKENLNARSMHELILYFLQERLNHKNNSLTHLVITNVYEWFLFDATVFEKVFKENTQLQKAFKEWESGQKTSSKTDLFYNEIAKPFLDSLDKDISFTYVDIREYIPYLEGKKQNDVKLIPLFKFFSPVNLLKLPFSNDSNSLDAGFYKELLHIIGLEEVKDKGKKVIQRLPTEKRNEGSMLENAINILQTEDALRKVPKQFLFGETIEEKIFSLGLELCITWVNRILFLKLLEAQLIKYHQGDSKYRFLNIQTINDYDELYKLFFQVLAKEPKERTALIQKKYTHIPYLNSSLFEISELEDISIKVNALDDNLYIDLYSQSVLTKYHPKGNKVQPINTLHYFLNFLEAYDFASVGKEEVQEENKTIINAAVLGLVFEKINGYKDGSIYTPGAVTMFLCKETIRKAVVQKFNETYLWKCQNIDDLKNHLSDKKNSSDILEFNKVLDSVKIADPAVGSGHFLVSSLNELIAIKAELGILADELGHRLNDVDVSIANDELVVSYHRTQDFFEYSVNTDANGKHRIAPEIQRIQETLFNEKRKLIEGSLFGVDINPNSVKICQLRLWIELLKHAYYRNEENFKELETLPNIDINIKQGNSLLSKFKLSEDLSEVFKKQKFGVLDYQLAVSTYKEAPNKLAKVELLNFIKSIKEQFKDTVSRRDPKRKRLSELRGQLSLAQNNFDLFGKKQSEDQMEQEVAKLNKQIEKFENEIIEIENNAVYRSAFEWRYEFPEAWNDKGEFEGFEVIIGNPPYIQLQKMGADADVLQLGGFKTFARTGDIYCLFYEQAIRLLKPNYYFGYITSNKWMRANYGVATRKFFLEESNPLLLIDFGGYQVFESATVDTNILISQKADYSGSTQTCLIGKGLDSLEKMSDFIRHAITVQDGFNSERGWVILTEIEARIKRKIEANGIPLKDWDINIYRGILTGYNEAFIIDEETKKDLQAKSGSADLSEIIRPILLGRNIKRFSYKWDGLWLINTHNGIKGAMQRIDIENNYPAVYDYLKQFLPQIELRCDQGDHWTNLRNCAYLEDFNKPKIAWGNLALKGQFAFIEEPMMINAPSPFFATDNIYILALLNSSLADFYIKQLGVTRNGGYFEYKPMYVEQFPIPLVSSEIQEKFIRKVFELREKHVIKNKVENELNQMVFDLYELTIQEKETIGFVEI</sequence>
<name>A0A179DML8_9SPHI</name>
<dbReference type="Pfam" id="PF25120">
    <property type="entry name" value="DUF7814"/>
    <property type="match status" value="1"/>
</dbReference>
<dbReference type="PANTHER" id="PTHR33841:SF1">
    <property type="entry name" value="DNA METHYLTRANSFERASE A"/>
    <property type="match status" value="1"/>
</dbReference>
<evidence type="ECO:0000313" key="14">
    <source>
        <dbReference type="Proteomes" id="UP000078459"/>
    </source>
</evidence>
<dbReference type="SUPFAM" id="SSF53335">
    <property type="entry name" value="S-adenosyl-L-methionine-dependent methyltransferases"/>
    <property type="match status" value="1"/>
</dbReference>
<dbReference type="STRING" id="1826909.A5893_02245"/>
<accession>A0A179DML8</accession>
<feature type="coiled-coil region" evidence="8">
    <location>
        <begin position="788"/>
        <end position="819"/>
    </location>
</feature>
<evidence type="ECO:0000259" key="12">
    <source>
        <dbReference type="Pfam" id="PF25120"/>
    </source>
</evidence>
<keyword evidence="5" id="KW-0680">Restriction system</keyword>
<evidence type="ECO:0000256" key="6">
    <source>
        <dbReference type="ARBA" id="ARBA00023125"/>
    </source>
</evidence>
<dbReference type="Proteomes" id="UP000078459">
    <property type="component" value="Unassembled WGS sequence"/>
</dbReference>
<feature type="domain" description="Type II methyltransferase M.TaqI-like" evidence="9">
    <location>
        <begin position="789"/>
        <end position="938"/>
    </location>
</feature>
<dbReference type="InterPro" id="IPR002052">
    <property type="entry name" value="DNA_methylase_N6_adenine_CS"/>
</dbReference>
<evidence type="ECO:0000256" key="7">
    <source>
        <dbReference type="ARBA" id="ARBA00047942"/>
    </source>
</evidence>
<evidence type="ECO:0000256" key="5">
    <source>
        <dbReference type="ARBA" id="ARBA00022747"/>
    </source>
</evidence>
<dbReference type="InterPro" id="IPR029063">
    <property type="entry name" value="SAM-dependent_MTases_sf"/>
</dbReference>
<keyword evidence="3" id="KW-0808">Transferase</keyword>
<dbReference type="Pfam" id="PF12950">
    <property type="entry name" value="TaqI_C"/>
    <property type="match status" value="1"/>
</dbReference>
<keyword evidence="8" id="KW-0175">Coiled coil</keyword>